<reference evidence="6" key="1">
    <citation type="submission" date="2017-06" db="EMBL/GenBank/DDBJ databases">
        <title>Genome sequencing of pathogenic and non-pathogenic strains within Bisgaard taxon 40.</title>
        <authorList>
            <person name="Ladner J.T."/>
            <person name="Lovett S.P."/>
            <person name="Koroleva G."/>
            <person name="Lorch J.M."/>
        </authorList>
    </citation>
    <scope>NUCLEOTIDE SEQUENCE</scope>
    <source>
        <strain evidence="6">27576-1-I1</strain>
    </source>
</reference>
<evidence type="ECO:0000256" key="5">
    <source>
        <dbReference type="ARBA" id="ARBA00023235"/>
    </source>
</evidence>
<evidence type="ECO:0000313" key="7">
    <source>
        <dbReference type="Proteomes" id="UP000955338"/>
    </source>
</evidence>
<dbReference type="InterPro" id="IPR050280">
    <property type="entry name" value="OMP_Chaperone_SurA"/>
</dbReference>
<dbReference type="InterPro" id="IPR023058">
    <property type="entry name" value="PPIase_PpiC_CS"/>
</dbReference>
<dbReference type="InterPro" id="IPR000297">
    <property type="entry name" value="PPIase_PpiC"/>
</dbReference>
<evidence type="ECO:0000256" key="1">
    <source>
        <dbReference type="ARBA" id="ARBA00022729"/>
    </source>
</evidence>
<gene>
    <name evidence="6" type="ORF">CEP48_06205</name>
</gene>
<dbReference type="SUPFAM" id="SSF54534">
    <property type="entry name" value="FKBP-like"/>
    <property type="match status" value="1"/>
</dbReference>
<dbReference type="Pfam" id="PF09312">
    <property type="entry name" value="SurA_N"/>
    <property type="match status" value="1"/>
</dbReference>
<dbReference type="RefSeq" id="WP_261920433.1">
    <property type="nucleotide sequence ID" value="NZ_CP022011.1"/>
</dbReference>
<accession>A0A8D4J0J1</accession>
<name>A0A8D4J0J1_9PAST</name>
<keyword evidence="4" id="KW-0143">Chaperone</keyword>
<sequence>MKSTYLKSICAIALTTFLTFSKPTLAAVEKVVATVNGIPVLNSQVSQALGNKANTPANRQNALQEVIDQILIEQAIQQSGIKIDPQQVQLAIENIAIQNGLSYSQFLQALAHQGMNIDQLRQEISQQILMAEIRNYSISQNISVTPEQVDELANKLYQKAKMQKGFKPALVPEYLARHILLPTNPLLNDTQAKAKLSQIRADILKGKISFAEAARINSKDYLSGADGGSLGWGFADRYVPEFQKALSQTKKGTISQPFKTQFGWHIVEVDDIRHIDRSQDAYRQKAYEDLINKQAEVASQDWLKALRQQAEIKILN</sequence>
<dbReference type="PROSITE" id="PS01096">
    <property type="entry name" value="PPIC_PPIASE_1"/>
    <property type="match status" value="1"/>
</dbReference>
<dbReference type="GO" id="GO:0003755">
    <property type="term" value="F:peptidyl-prolyl cis-trans isomerase activity"/>
    <property type="evidence" value="ECO:0007669"/>
    <property type="project" value="UniProtKB-KW"/>
</dbReference>
<evidence type="ECO:0000256" key="2">
    <source>
        <dbReference type="ARBA" id="ARBA00022764"/>
    </source>
</evidence>
<dbReference type="Pfam" id="PF00639">
    <property type="entry name" value="Rotamase"/>
    <property type="match status" value="1"/>
</dbReference>
<evidence type="ECO:0000256" key="3">
    <source>
        <dbReference type="ARBA" id="ARBA00023110"/>
    </source>
</evidence>
<proteinExistence type="predicted"/>
<keyword evidence="5 6" id="KW-0413">Isomerase</keyword>
<keyword evidence="1" id="KW-0732">Signal</keyword>
<dbReference type="PANTHER" id="PTHR47637:SF1">
    <property type="entry name" value="CHAPERONE SURA"/>
    <property type="match status" value="1"/>
</dbReference>
<dbReference type="AlphaFoldDB" id="A0A8D4J0J1"/>
<evidence type="ECO:0000313" key="6">
    <source>
        <dbReference type="EMBL" id="QDJ15045.1"/>
    </source>
</evidence>
<evidence type="ECO:0000256" key="4">
    <source>
        <dbReference type="ARBA" id="ARBA00023186"/>
    </source>
</evidence>
<dbReference type="Gene3D" id="3.10.50.40">
    <property type="match status" value="1"/>
</dbReference>
<keyword evidence="3" id="KW-0697">Rotamase</keyword>
<dbReference type="PANTHER" id="PTHR47637">
    <property type="entry name" value="CHAPERONE SURA"/>
    <property type="match status" value="1"/>
</dbReference>
<dbReference type="InterPro" id="IPR027304">
    <property type="entry name" value="Trigger_fact/SurA_dom_sf"/>
</dbReference>
<dbReference type="InterPro" id="IPR015391">
    <property type="entry name" value="SurA_N"/>
</dbReference>
<keyword evidence="2" id="KW-0574">Periplasm</keyword>
<dbReference type="Proteomes" id="UP000955338">
    <property type="component" value="Chromosome"/>
</dbReference>
<dbReference type="InterPro" id="IPR046357">
    <property type="entry name" value="PPIase_dom_sf"/>
</dbReference>
<protein>
    <submittedName>
        <fullName evidence="6">Peptidylprolyl isomerase</fullName>
    </submittedName>
</protein>
<dbReference type="PROSITE" id="PS50198">
    <property type="entry name" value="PPIC_PPIASE_2"/>
    <property type="match status" value="1"/>
</dbReference>
<dbReference type="SUPFAM" id="SSF109998">
    <property type="entry name" value="Triger factor/SurA peptide-binding domain-like"/>
    <property type="match status" value="1"/>
</dbReference>
<keyword evidence="7" id="KW-1185">Reference proteome</keyword>
<dbReference type="EMBL" id="CP022011">
    <property type="protein sequence ID" value="QDJ15045.1"/>
    <property type="molecule type" value="Genomic_DNA"/>
</dbReference>
<organism evidence="6 7">
    <name type="scientific">Mergibacter septicus</name>
    <dbReference type="NCBI Taxonomy" id="221402"/>
    <lineage>
        <taxon>Bacteria</taxon>
        <taxon>Pseudomonadati</taxon>
        <taxon>Pseudomonadota</taxon>
        <taxon>Gammaproteobacteria</taxon>
        <taxon>Pasteurellales</taxon>
        <taxon>Pasteurellaceae</taxon>
        <taxon>Mergibacter</taxon>
    </lineage>
</organism>
<dbReference type="Gene3D" id="1.10.4030.10">
    <property type="entry name" value="Porin chaperone SurA, peptide-binding domain"/>
    <property type="match status" value="1"/>
</dbReference>